<protein>
    <submittedName>
        <fullName evidence="1">14833_t:CDS:1</fullName>
    </submittedName>
</protein>
<feature type="non-terminal residue" evidence="1">
    <location>
        <position position="1"/>
    </location>
</feature>
<evidence type="ECO:0000313" key="1">
    <source>
        <dbReference type="EMBL" id="CAG8750300.1"/>
    </source>
</evidence>
<organism evidence="1 2">
    <name type="scientific">Acaulospora colombiana</name>
    <dbReference type="NCBI Taxonomy" id="27376"/>
    <lineage>
        <taxon>Eukaryota</taxon>
        <taxon>Fungi</taxon>
        <taxon>Fungi incertae sedis</taxon>
        <taxon>Mucoromycota</taxon>
        <taxon>Glomeromycotina</taxon>
        <taxon>Glomeromycetes</taxon>
        <taxon>Diversisporales</taxon>
        <taxon>Acaulosporaceae</taxon>
        <taxon>Acaulospora</taxon>
    </lineage>
</organism>
<gene>
    <name evidence="1" type="ORF">ACOLOM_LOCUS12664</name>
</gene>
<dbReference type="EMBL" id="CAJVPT010052796">
    <property type="protein sequence ID" value="CAG8750300.1"/>
    <property type="molecule type" value="Genomic_DNA"/>
</dbReference>
<proteinExistence type="predicted"/>
<evidence type="ECO:0000313" key="2">
    <source>
        <dbReference type="Proteomes" id="UP000789525"/>
    </source>
</evidence>
<accession>A0ACA9QM89</accession>
<reference evidence="1" key="1">
    <citation type="submission" date="2021-06" db="EMBL/GenBank/DDBJ databases">
        <authorList>
            <person name="Kallberg Y."/>
            <person name="Tangrot J."/>
            <person name="Rosling A."/>
        </authorList>
    </citation>
    <scope>NUCLEOTIDE SEQUENCE</scope>
    <source>
        <strain evidence="1">CL356</strain>
    </source>
</reference>
<keyword evidence="2" id="KW-1185">Reference proteome</keyword>
<dbReference type="Proteomes" id="UP000789525">
    <property type="component" value="Unassembled WGS sequence"/>
</dbReference>
<comment type="caution">
    <text evidence="1">The sequence shown here is derived from an EMBL/GenBank/DDBJ whole genome shotgun (WGS) entry which is preliminary data.</text>
</comment>
<name>A0ACA9QM89_9GLOM</name>
<sequence length="247" mass="26939">EEVKIESKRPEMRITEAGQMNFFAVLIRSDGDGTILPGVTRDSCLALARYHNLSHSDPSHACLPNIPSSRRVYPVERIITVEEIMRSNAENRVLEVFAAGTAAVVCPIGRIGYRGDDIVFPTYPSGFGPVMIGLYAVMNKQNLALVSSTSARTFWNCPLKDFVSQRKCLKMPQSDLSCVNPASFHHAGCTNGSSGSALAKEYAANGLRVFAASRKLESMSDLAGKDGVTLIQLDVTQVESIRKAKER</sequence>
<feature type="non-terminal residue" evidence="1">
    <location>
        <position position="247"/>
    </location>
</feature>